<protein>
    <submittedName>
        <fullName evidence="2">Uncharacterized protein</fullName>
    </submittedName>
</protein>
<reference evidence="2 3" key="1">
    <citation type="journal article" date="2024" name="Genome Biol. Evol.">
        <title>Chromosome-level genome assembly of the viviparous eelpout Zoarces viviparus.</title>
        <authorList>
            <person name="Fuhrmann N."/>
            <person name="Brasseur M.V."/>
            <person name="Bakowski C.E."/>
            <person name="Podsiadlowski L."/>
            <person name="Prost S."/>
            <person name="Krehenwinkel H."/>
            <person name="Mayer C."/>
        </authorList>
    </citation>
    <scope>NUCLEOTIDE SEQUENCE [LARGE SCALE GENOMIC DNA]</scope>
    <source>
        <strain evidence="2">NO-MEL_2022_Ind0_liver</strain>
    </source>
</reference>
<evidence type="ECO:0000313" key="2">
    <source>
        <dbReference type="EMBL" id="KAK9515785.1"/>
    </source>
</evidence>
<gene>
    <name evidence="2" type="ORF">VZT92_026401</name>
</gene>
<evidence type="ECO:0000256" key="1">
    <source>
        <dbReference type="SAM" id="MobiDB-lite"/>
    </source>
</evidence>
<comment type="caution">
    <text evidence="2">The sequence shown here is derived from an EMBL/GenBank/DDBJ whole genome shotgun (WGS) entry which is preliminary data.</text>
</comment>
<proteinExistence type="predicted"/>
<evidence type="ECO:0000313" key="3">
    <source>
        <dbReference type="Proteomes" id="UP001488805"/>
    </source>
</evidence>
<keyword evidence="3" id="KW-1185">Reference proteome</keyword>
<feature type="region of interest" description="Disordered" evidence="1">
    <location>
        <begin position="1"/>
        <end position="22"/>
    </location>
</feature>
<dbReference type="EMBL" id="JBCEZU010000586">
    <property type="protein sequence ID" value="KAK9515785.1"/>
    <property type="molecule type" value="Genomic_DNA"/>
</dbReference>
<accession>A0AAW1E0Q3</accession>
<organism evidence="2 3">
    <name type="scientific">Zoarces viviparus</name>
    <name type="common">Viviparous eelpout</name>
    <name type="synonym">Blennius viviparus</name>
    <dbReference type="NCBI Taxonomy" id="48416"/>
    <lineage>
        <taxon>Eukaryota</taxon>
        <taxon>Metazoa</taxon>
        <taxon>Chordata</taxon>
        <taxon>Craniata</taxon>
        <taxon>Vertebrata</taxon>
        <taxon>Euteleostomi</taxon>
        <taxon>Actinopterygii</taxon>
        <taxon>Neopterygii</taxon>
        <taxon>Teleostei</taxon>
        <taxon>Neoteleostei</taxon>
        <taxon>Acanthomorphata</taxon>
        <taxon>Eupercaria</taxon>
        <taxon>Perciformes</taxon>
        <taxon>Cottioidei</taxon>
        <taxon>Zoarcales</taxon>
        <taxon>Zoarcidae</taxon>
        <taxon>Zoarcinae</taxon>
        <taxon>Zoarces</taxon>
    </lineage>
</organism>
<sequence length="150" mass="16610">MWTLSDSQGSSLLPSLSTQGLPRSGGGCVTCFILPYKISSRGANRSTPISAIISDGYYLQIYRRGEEQSPQSSRIPTTTKTFIHLRSARVTFTHKKTSLETLPLRCVIRLSVSPSVWSDRVSPIRGRLKDPDCFITRPSLSGQESPQEVH</sequence>
<feature type="compositionally biased region" description="Polar residues" evidence="1">
    <location>
        <begin position="1"/>
        <end position="21"/>
    </location>
</feature>
<name>A0AAW1E0Q3_ZOAVI</name>
<dbReference type="Proteomes" id="UP001488805">
    <property type="component" value="Unassembled WGS sequence"/>
</dbReference>
<dbReference type="AlphaFoldDB" id="A0AAW1E0Q3"/>